<dbReference type="GeneID" id="64655414"/>
<feature type="compositionally biased region" description="Low complexity" evidence="1">
    <location>
        <begin position="1"/>
        <end position="17"/>
    </location>
</feature>
<dbReference type="AlphaFoldDB" id="A0AAD4HMF3"/>
<dbReference type="EMBL" id="JABBWK010000014">
    <property type="protein sequence ID" value="KAG1903045.1"/>
    <property type="molecule type" value="Genomic_DNA"/>
</dbReference>
<feature type="compositionally biased region" description="Polar residues" evidence="1">
    <location>
        <begin position="418"/>
        <end position="427"/>
    </location>
</feature>
<sequence length="427" mass="42244">MTTDNTNTTTSTTKSESGSGGGFGSKLKYVPCLDFIVRVGSLNKSAEEPLKSSTVIHTRFRTNNDYNPLIYLGFGDNIRGSALGAADRATSSTAGVQKNVDLATKGRAEIAEGMAMMKGHAPAAQGASTETTPAGTAPPATAPAGQGTTAESGTGAGTGTTTGTGAGTGAAVGGAAAGVTDQDRQRGTGDEKSSAVGRKTGPEPTGSGAAQTGREAAVGAGAVQGQAGTGAGTGATTGTGAGTGAVTGAATGGAAAGVTDQGRQQGTGDEKSSATVAGKTVPESTGPGATQTGREAAVGAGALQGPGEAAAGTGAAPEQKQQYPSAVSQEEEKHDERNVPERSQSGDTGQTPAQGTTEDRPQQKAEVSQKGVQQEGEPSRWVDHGKEKIHFLGISTDDEGGEQPSQQTTEKTREVSHEGTQQEDGQQ</sequence>
<feature type="compositionally biased region" description="Basic and acidic residues" evidence="1">
    <location>
        <begin position="330"/>
        <end position="340"/>
    </location>
</feature>
<feature type="compositionally biased region" description="Low complexity" evidence="1">
    <location>
        <begin position="216"/>
        <end position="226"/>
    </location>
</feature>
<evidence type="ECO:0000313" key="2">
    <source>
        <dbReference type="EMBL" id="KAG1903045.1"/>
    </source>
</evidence>
<proteinExistence type="predicted"/>
<dbReference type="Proteomes" id="UP001195769">
    <property type="component" value="Unassembled WGS sequence"/>
</dbReference>
<accession>A0AAD4HMF3</accession>
<organism evidence="2 3">
    <name type="scientific">Suillus fuscotomentosus</name>
    <dbReference type="NCBI Taxonomy" id="1912939"/>
    <lineage>
        <taxon>Eukaryota</taxon>
        <taxon>Fungi</taxon>
        <taxon>Dikarya</taxon>
        <taxon>Basidiomycota</taxon>
        <taxon>Agaricomycotina</taxon>
        <taxon>Agaricomycetes</taxon>
        <taxon>Agaricomycetidae</taxon>
        <taxon>Boletales</taxon>
        <taxon>Suillineae</taxon>
        <taxon>Suillaceae</taxon>
        <taxon>Suillus</taxon>
    </lineage>
</organism>
<feature type="compositionally biased region" description="Basic and acidic residues" evidence="1">
    <location>
        <begin position="377"/>
        <end position="390"/>
    </location>
</feature>
<feature type="compositionally biased region" description="Polar residues" evidence="1">
    <location>
        <begin position="319"/>
        <end position="328"/>
    </location>
</feature>
<protein>
    <submittedName>
        <fullName evidence="2">Uncharacterized protein</fullName>
    </submittedName>
</protein>
<feature type="region of interest" description="Disordered" evidence="1">
    <location>
        <begin position="118"/>
        <end position="427"/>
    </location>
</feature>
<name>A0AAD4HMF3_9AGAM</name>
<dbReference type="RefSeq" id="XP_041228620.1">
    <property type="nucleotide sequence ID" value="XM_041361116.1"/>
</dbReference>
<gene>
    <name evidence="2" type="ORF">F5891DRAFT_1020189</name>
</gene>
<evidence type="ECO:0000256" key="1">
    <source>
        <dbReference type="SAM" id="MobiDB-lite"/>
    </source>
</evidence>
<reference evidence="2" key="1">
    <citation type="journal article" date="2020" name="New Phytol.">
        <title>Comparative genomics reveals dynamic genome evolution in host specialist ectomycorrhizal fungi.</title>
        <authorList>
            <person name="Lofgren L.A."/>
            <person name="Nguyen N.H."/>
            <person name="Vilgalys R."/>
            <person name="Ruytinx J."/>
            <person name="Liao H.L."/>
            <person name="Branco S."/>
            <person name="Kuo A."/>
            <person name="LaButti K."/>
            <person name="Lipzen A."/>
            <person name="Andreopoulos W."/>
            <person name="Pangilinan J."/>
            <person name="Riley R."/>
            <person name="Hundley H."/>
            <person name="Na H."/>
            <person name="Barry K."/>
            <person name="Grigoriev I.V."/>
            <person name="Stajich J.E."/>
            <person name="Kennedy P.G."/>
        </authorList>
    </citation>
    <scope>NUCLEOTIDE SEQUENCE</scope>
    <source>
        <strain evidence="2">FC203</strain>
    </source>
</reference>
<feature type="region of interest" description="Disordered" evidence="1">
    <location>
        <begin position="1"/>
        <end position="22"/>
    </location>
</feature>
<evidence type="ECO:0000313" key="3">
    <source>
        <dbReference type="Proteomes" id="UP001195769"/>
    </source>
</evidence>
<feature type="compositionally biased region" description="Gly residues" evidence="1">
    <location>
        <begin position="154"/>
        <end position="176"/>
    </location>
</feature>
<feature type="compositionally biased region" description="Gly residues" evidence="1">
    <location>
        <begin position="227"/>
        <end position="255"/>
    </location>
</feature>
<keyword evidence="3" id="KW-1185">Reference proteome</keyword>
<feature type="compositionally biased region" description="Low complexity" evidence="1">
    <location>
        <begin position="126"/>
        <end position="153"/>
    </location>
</feature>
<comment type="caution">
    <text evidence="2">The sequence shown here is derived from an EMBL/GenBank/DDBJ whole genome shotgun (WGS) entry which is preliminary data.</text>
</comment>
<feature type="compositionally biased region" description="Low complexity" evidence="1">
    <location>
        <begin position="305"/>
        <end position="318"/>
    </location>
</feature>
<feature type="compositionally biased region" description="Polar residues" evidence="1">
    <location>
        <begin position="341"/>
        <end position="356"/>
    </location>
</feature>
<feature type="compositionally biased region" description="Basic and acidic residues" evidence="1">
    <location>
        <begin position="181"/>
        <end position="193"/>
    </location>
</feature>